<evidence type="ECO:0000256" key="10">
    <source>
        <dbReference type="ARBA" id="ARBA00023004"/>
    </source>
</evidence>
<accession>A0A2G8SV90</accession>
<dbReference type="InterPro" id="IPR001128">
    <property type="entry name" value="Cyt_P450"/>
</dbReference>
<protein>
    <submittedName>
        <fullName evidence="15">Cytochrome P450</fullName>
    </submittedName>
</protein>
<organism evidence="15 16">
    <name type="scientific">Ganoderma sinense ZZ0214-1</name>
    <dbReference type="NCBI Taxonomy" id="1077348"/>
    <lineage>
        <taxon>Eukaryota</taxon>
        <taxon>Fungi</taxon>
        <taxon>Dikarya</taxon>
        <taxon>Basidiomycota</taxon>
        <taxon>Agaricomycotina</taxon>
        <taxon>Agaricomycetes</taxon>
        <taxon>Polyporales</taxon>
        <taxon>Polyporaceae</taxon>
        <taxon>Ganoderma</taxon>
    </lineage>
</organism>
<keyword evidence="6" id="KW-0812">Transmembrane</keyword>
<evidence type="ECO:0000256" key="3">
    <source>
        <dbReference type="ARBA" id="ARBA00005179"/>
    </source>
</evidence>
<dbReference type="SUPFAM" id="SSF48264">
    <property type="entry name" value="Cytochrome P450"/>
    <property type="match status" value="1"/>
</dbReference>
<evidence type="ECO:0000256" key="8">
    <source>
        <dbReference type="ARBA" id="ARBA00022989"/>
    </source>
</evidence>
<dbReference type="GO" id="GO:0016705">
    <property type="term" value="F:oxidoreductase activity, acting on paired donors, with incorporation or reduction of molecular oxygen"/>
    <property type="evidence" value="ECO:0007669"/>
    <property type="project" value="InterPro"/>
</dbReference>
<comment type="cofactor">
    <cofactor evidence="1 13">
        <name>heme</name>
        <dbReference type="ChEBI" id="CHEBI:30413"/>
    </cofactor>
</comment>
<dbReference type="GO" id="GO:0005506">
    <property type="term" value="F:iron ion binding"/>
    <property type="evidence" value="ECO:0007669"/>
    <property type="project" value="InterPro"/>
</dbReference>
<dbReference type="GO" id="GO:0004497">
    <property type="term" value="F:monooxygenase activity"/>
    <property type="evidence" value="ECO:0007669"/>
    <property type="project" value="UniProtKB-KW"/>
</dbReference>
<dbReference type="PANTHER" id="PTHR46300">
    <property type="entry name" value="P450, PUTATIVE (EUROFUNG)-RELATED-RELATED"/>
    <property type="match status" value="1"/>
</dbReference>
<dbReference type="CDD" id="cd11065">
    <property type="entry name" value="CYP64-like"/>
    <property type="match status" value="1"/>
</dbReference>
<dbReference type="Pfam" id="PF00067">
    <property type="entry name" value="p450"/>
    <property type="match status" value="1"/>
</dbReference>
<keyword evidence="7 13" id="KW-0479">Metal-binding</keyword>
<keyword evidence="16" id="KW-1185">Reference proteome</keyword>
<evidence type="ECO:0000256" key="14">
    <source>
        <dbReference type="RuleBase" id="RU000461"/>
    </source>
</evidence>
<keyword evidence="8" id="KW-1133">Transmembrane helix</keyword>
<sequence length="514" mass="56946">MAVDILLLSALLAASALLLLTVRKLRRYNSRGHLPPGPTPFPILGNVLDIPRTRVGPAFSALTKKYGDLVYFNLLGQPMVVIGSVKAAFDLLDKKSANFSGRYVSAVVKLAGLDSLFVLKQYGLQWRQHRRAFHLSFGIDRVANHRPIQLHSARRLLSRLLTSPHNIQENISMLVTDSAMASVYGIDAASDDPECEMAKMIETLREFVEPLLLPGGYALEIFPFLRHLPSWLPGMHMKRTVEDGRRVVQGALDKLDSLSTAANREGRAMDSMMTRLLADCGADEGQEAAAKEMNQHVTATTVLASSETTQAAMEVFFLAAAMHPACQKAAQAELDAVVGPDRLPEFSDYGRLPYVRAFVKELTRWHVSLPMGVPHMTVEDDECNGYFIPAGTIVNVNLWAFSRDPDEYPDPDAFRPERFLGDNLPPRDPADYVFGFGRRVCPGRHFAAASLFIYCAALLHVFDIMPPKDEDGNTLVLEYSPRDSLVSHVEVYDYIVKPRSAKAQSLVADLSSTF</sequence>
<keyword evidence="11 14" id="KW-0503">Monooxygenase</keyword>
<keyword evidence="5 13" id="KW-0349">Heme</keyword>
<dbReference type="PANTHER" id="PTHR46300:SF7">
    <property type="entry name" value="P450, PUTATIVE (EUROFUNG)-RELATED"/>
    <property type="match status" value="1"/>
</dbReference>
<dbReference type="STRING" id="1077348.A0A2G8SV90"/>
<comment type="caution">
    <text evidence="15">The sequence shown here is derived from an EMBL/GenBank/DDBJ whole genome shotgun (WGS) entry which is preliminary data.</text>
</comment>
<dbReference type="AlphaFoldDB" id="A0A2G8SV90"/>
<evidence type="ECO:0000256" key="4">
    <source>
        <dbReference type="ARBA" id="ARBA00010617"/>
    </source>
</evidence>
<dbReference type="Gene3D" id="1.10.630.10">
    <property type="entry name" value="Cytochrome P450"/>
    <property type="match status" value="1"/>
</dbReference>
<reference evidence="15 16" key="1">
    <citation type="journal article" date="2015" name="Sci. Rep.">
        <title>Chromosome-level genome map provides insights into diverse defense mechanisms in the medicinal fungus Ganoderma sinense.</title>
        <authorList>
            <person name="Zhu Y."/>
            <person name="Xu J."/>
            <person name="Sun C."/>
            <person name="Zhou S."/>
            <person name="Xu H."/>
            <person name="Nelson D.R."/>
            <person name="Qian J."/>
            <person name="Song J."/>
            <person name="Luo H."/>
            <person name="Xiang L."/>
            <person name="Li Y."/>
            <person name="Xu Z."/>
            <person name="Ji A."/>
            <person name="Wang L."/>
            <person name="Lu S."/>
            <person name="Hayward A."/>
            <person name="Sun W."/>
            <person name="Li X."/>
            <person name="Schwartz D.C."/>
            <person name="Wang Y."/>
            <person name="Chen S."/>
        </authorList>
    </citation>
    <scope>NUCLEOTIDE SEQUENCE [LARGE SCALE GENOMIC DNA]</scope>
    <source>
        <strain evidence="15 16">ZZ0214-1</strain>
    </source>
</reference>
<evidence type="ECO:0000313" key="15">
    <source>
        <dbReference type="EMBL" id="PIL37686.1"/>
    </source>
</evidence>
<comment type="pathway">
    <text evidence="3">Secondary metabolite biosynthesis.</text>
</comment>
<evidence type="ECO:0000313" key="16">
    <source>
        <dbReference type="Proteomes" id="UP000230002"/>
    </source>
</evidence>
<keyword evidence="12" id="KW-0472">Membrane</keyword>
<dbReference type="Proteomes" id="UP000230002">
    <property type="component" value="Unassembled WGS sequence"/>
</dbReference>
<gene>
    <name evidence="15" type="ORF">GSI_01380</name>
</gene>
<dbReference type="PROSITE" id="PS00086">
    <property type="entry name" value="CYTOCHROME_P450"/>
    <property type="match status" value="1"/>
</dbReference>
<evidence type="ECO:0000256" key="13">
    <source>
        <dbReference type="PIRSR" id="PIRSR602401-1"/>
    </source>
</evidence>
<dbReference type="InterPro" id="IPR036396">
    <property type="entry name" value="Cyt_P450_sf"/>
</dbReference>
<keyword evidence="9 14" id="KW-0560">Oxidoreductase</keyword>
<keyword evidence="10 13" id="KW-0408">Iron</keyword>
<comment type="subcellular location">
    <subcellularLocation>
        <location evidence="2">Membrane</location>
        <topology evidence="2">Single-pass membrane protein</topology>
    </subcellularLocation>
</comment>
<name>A0A2G8SV90_9APHY</name>
<dbReference type="GO" id="GO:0020037">
    <property type="term" value="F:heme binding"/>
    <property type="evidence" value="ECO:0007669"/>
    <property type="project" value="InterPro"/>
</dbReference>
<evidence type="ECO:0000256" key="12">
    <source>
        <dbReference type="ARBA" id="ARBA00023136"/>
    </source>
</evidence>
<dbReference type="InterPro" id="IPR002401">
    <property type="entry name" value="Cyt_P450_E_grp-I"/>
</dbReference>
<evidence type="ECO:0000256" key="6">
    <source>
        <dbReference type="ARBA" id="ARBA00022692"/>
    </source>
</evidence>
<dbReference type="PRINTS" id="PR00463">
    <property type="entry name" value="EP450I"/>
</dbReference>
<feature type="binding site" description="axial binding residue" evidence="13">
    <location>
        <position position="441"/>
    </location>
    <ligand>
        <name>heme</name>
        <dbReference type="ChEBI" id="CHEBI:30413"/>
    </ligand>
    <ligandPart>
        <name>Fe</name>
        <dbReference type="ChEBI" id="CHEBI:18248"/>
    </ligandPart>
</feature>
<proteinExistence type="inferred from homology"/>
<dbReference type="InterPro" id="IPR017972">
    <property type="entry name" value="Cyt_P450_CS"/>
</dbReference>
<dbReference type="InterPro" id="IPR050364">
    <property type="entry name" value="Cytochrome_P450_fung"/>
</dbReference>
<evidence type="ECO:0000256" key="5">
    <source>
        <dbReference type="ARBA" id="ARBA00022617"/>
    </source>
</evidence>
<comment type="similarity">
    <text evidence="4 14">Belongs to the cytochrome P450 family.</text>
</comment>
<evidence type="ECO:0000256" key="9">
    <source>
        <dbReference type="ARBA" id="ARBA00023002"/>
    </source>
</evidence>
<dbReference type="EMBL" id="AYKW01000001">
    <property type="protein sequence ID" value="PIL37686.1"/>
    <property type="molecule type" value="Genomic_DNA"/>
</dbReference>
<dbReference type="GO" id="GO:0016020">
    <property type="term" value="C:membrane"/>
    <property type="evidence" value="ECO:0007669"/>
    <property type="project" value="UniProtKB-SubCell"/>
</dbReference>
<evidence type="ECO:0000256" key="2">
    <source>
        <dbReference type="ARBA" id="ARBA00004167"/>
    </source>
</evidence>
<dbReference type="OrthoDB" id="1470350at2759"/>
<evidence type="ECO:0000256" key="11">
    <source>
        <dbReference type="ARBA" id="ARBA00023033"/>
    </source>
</evidence>
<evidence type="ECO:0000256" key="7">
    <source>
        <dbReference type="ARBA" id="ARBA00022723"/>
    </source>
</evidence>
<evidence type="ECO:0000256" key="1">
    <source>
        <dbReference type="ARBA" id="ARBA00001971"/>
    </source>
</evidence>